<dbReference type="STRING" id="150374.A0A0M8MTT0"/>
<evidence type="ECO:0000256" key="5">
    <source>
        <dbReference type="ARBA" id="ARBA00023136"/>
    </source>
</evidence>
<keyword evidence="5 6" id="KW-0472">Membrane</keyword>
<dbReference type="AlphaFoldDB" id="A0A0M8MTT0"/>
<comment type="subcellular location">
    <subcellularLocation>
        <location evidence="1">Membrane</location>
        <topology evidence="1">Multi-pass membrane protein</topology>
    </subcellularLocation>
</comment>
<name>A0A0M8MTT0_ESCWE</name>
<dbReference type="GO" id="GO:0033013">
    <property type="term" value="P:tetrapyrrole metabolic process"/>
    <property type="evidence" value="ECO:0007669"/>
    <property type="project" value="UniProtKB-ARBA"/>
</dbReference>
<dbReference type="OrthoDB" id="8841220at2759"/>
<dbReference type="PANTHER" id="PTHR10057">
    <property type="entry name" value="PERIPHERAL-TYPE BENZODIAZEPINE RECEPTOR"/>
    <property type="match status" value="1"/>
</dbReference>
<evidence type="ECO:0000256" key="1">
    <source>
        <dbReference type="ARBA" id="ARBA00004141"/>
    </source>
</evidence>
<dbReference type="PANTHER" id="PTHR10057:SF0">
    <property type="entry name" value="TRANSLOCATOR PROTEIN"/>
    <property type="match status" value="1"/>
</dbReference>
<protein>
    <submittedName>
        <fullName evidence="7">Translocator protein-like protein</fullName>
    </submittedName>
</protein>
<dbReference type="EMBL" id="LGSR01000029">
    <property type="protein sequence ID" value="KOS16617.1"/>
    <property type="molecule type" value="Genomic_DNA"/>
</dbReference>
<evidence type="ECO:0000256" key="4">
    <source>
        <dbReference type="ARBA" id="ARBA00022989"/>
    </source>
</evidence>
<evidence type="ECO:0000256" key="3">
    <source>
        <dbReference type="ARBA" id="ARBA00022692"/>
    </source>
</evidence>
<dbReference type="FunFam" id="1.20.1260.100:FF:000001">
    <property type="entry name" value="translocator protein 2"/>
    <property type="match status" value="1"/>
</dbReference>
<keyword evidence="4 6" id="KW-1133">Transmembrane helix</keyword>
<dbReference type="Pfam" id="PF03073">
    <property type="entry name" value="TspO_MBR"/>
    <property type="match status" value="1"/>
</dbReference>
<evidence type="ECO:0000256" key="6">
    <source>
        <dbReference type="SAM" id="Phobius"/>
    </source>
</evidence>
<feature type="transmembrane region" description="Helical" evidence="6">
    <location>
        <begin position="123"/>
        <end position="143"/>
    </location>
</feature>
<dbReference type="Gene3D" id="1.20.1260.100">
    <property type="entry name" value="TspO/MBR protein"/>
    <property type="match status" value="1"/>
</dbReference>
<feature type="transmembrane region" description="Helical" evidence="6">
    <location>
        <begin position="155"/>
        <end position="174"/>
    </location>
</feature>
<reference evidence="7 8" key="1">
    <citation type="submission" date="2015-07" db="EMBL/GenBank/DDBJ databases">
        <title>The genome of the fungus Escovopsis weberi, a specialized disease agent of ant agriculture.</title>
        <authorList>
            <person name="de Man T.J."/>
            <person name="Stajich J.E."/>
            <person name="Kubicek C.P."/>
            <person name="Chenthamara K."/>
            <person name="Atanasova L."/>
            <person name="Druzhinina I.S."/>
            <person name="Birnbaum S."/>
            <person name="Barribeau S.M."/>
            <person name="Teiling C."/>
            <person name="Suen G."/>
            <person name="Currie C."/>
            <person name="Gerardo N.M."/>
        </authorList>
    </citation>
    <scope>NUCLEOTIDE SEQUENCE [LARGE SCALE GENOMIC DNA]</scope>
</reference>
<gene>
    <name evidence="7" type="ORF">ESCO_004781</name>
</gene>
<dbReference type="CDD" id="cd15904">
    <property type="entry name" value="TSPO_MBR"/>
    <property type="match status" value="1"/>
</dbReference>
<evidence type="ECO:0000313" key="8">
    <source>
        <dbReference type="Proteomes" id="UP000053831"/>
    </source>
</evidence>
<dbReference type="InterPro" id="IPR004307">
    <property type="entry name" value="TspO_MBR"/>
</dbReference>
<proteinExistence type="inferred from homology"/>
<keyword evidence="3 6" id="KW-0812">Transmembrane</keyword>
<dbReference type="Proteomes" id="UP000053831">
    <property type="component" value="Unassembled WGS sequence"/>
</dbReference>
<feature type="transmembrane region" description="Helical" evidence="6">
    <location>
        <begin position="99"/>
        <end position="117"/>
    </location>
</feature>
<evidence type="ECO:0000313" key="7">
    <source>
        <dbReference type="EMBL" id="KOS16617.1"/>
    </source>
</evidence>
<comment type="similarity">
    <text evidence="2">Belongs to the TspO/BZRP family.</text>
</comment>
<evidence type="ECO:0000256" key="2">
    <source>
        <dbReference type="ARBA" id="ARBA00007524"/>
    </source>
</evidence>
<comment type="caution">
    <text evidence="7">The sequence shown here is derived from an EMBL/GenBank/DDBJ whole genome shotgun (WGS) entry which is preliminary data.</text>
</comment>
<organism evidence="7 8">
    <name type="scientific">Escovopsis weberi</name>
    <dbReference type="NCBI Taxonomy" id="150374"/>
    <lineage>
        <taxon>Eukaryota</taxon>
        <taxon>Fungi</taxon>
        <taxon>Dikarya</taxon>
        <taxon>Ascomycota</taxon>
        <taxon>Pezizomycotina</taxon>
        <taxon>Sordariomycetes</taxon>
        <taxon>Hypocreomycetidae</taxon>
        <taxon>Hypocreales</taxon>
        <taxon>Hypocreaceae</taxon>
        <taxon>Escovopsis</taxon>
    </lineage>
</organism>
<accession>A0A0M8MTT0</accession>
<sequence length="191" mass="20746">MTTHIPALTLPLAIFQSPATSILFPVALGVAVGASSRPSNPQKTYQELKQPPLRPPPWVFGPVWTTLYGVMGYAAYRAANAGLSPLASPQAAQTTRHSLTLYTVQLGLNFAWMPIFFLAKRPVAASVDIVCLLGANAYLAYLWSSVDGIAAWCQAPYVAWLSFATYLCIGTGYLNGWDLSRKGGHKREKEE</sequence>
<dbReference type="InterPro" id="IPR038330">
    <property type="entry name" value="TspO/MBR-related_sf"/>
</dbReference>
<keyword evidence="8" id="KW-1185">Reference proteome</keyword>
<dbReference type="GO" id="GO:0005741">
    <property type="term" value="C:mitochondrial outer membrane"/>
    <property type="evidence" value="ECO:0007669"/>
    <property type="project" value="TreeGrafter"/>
</dbReference>
<feature type="transmembrane region" description="Helical" evidence="6">
    <location>
        <begin position="57"/>
        <end position="78"/>
    </location>
</feature>